<organism evidence="2 3">
    <name type="scientific">Sulfurospirillum tamanense</name>
    <dbReference type="NCBI Taxonomy" id="2813362"/>
    <lineage>
        <taxon>Bacteria</taxon>
        <taxon>Pseudomonadati</taxon>
        <taxon>Campylobacterota</taxon>
        <taxon>Epsilonproteobacteria</taxon>
        <taxon>Campylobacterales</taxon>
        <taxon>Sulfurospirillaceae</taxon>
        <taxon>Sulfurospirillum</taxon>
    </lineage>
</organism>
<protein>
    <submittedName>
        <fullName evidence="2">Uncharacterized protein</fullName>
    </submittedName>
</protein>
<feature type="compositionally biased region" description="Basic and acidic residues" evidence="1">
    <location>
        <begin position="58"/>
        <end position="72"/>
    </location>
</feature>
<dbReference type="RefSeq" id="WP_205458771.1">
    <property type="nucleotide sequence ID" value="NZ_JAFHKK010000009.1"/>
</dbReference>
<reference evidence="2" key="1">
    <citation type="submission" date="2021-02" db="EMBL/GenBank/DDBJ databases">
        <title>Sulfurospirillum tamanensis sp. nov.</title>
        <authorList>
            <person name="Frolova A."/>
            <person name="Merkel A."/>
            <person name="Slobodkin A."/>
        </authorList>
    </citation>
    <scope>NUCLEOTIDE SEQUENCE</scope>
    <source>
        <strain evidence="2">T05b</strain>
    </source>
</reference>
<proteinExistence type="predicted"/>
<comment type="caution">
    <text evidence="2">The sequence shown here is derived from an EMBL/GenBank/DDBJ whole genome shotgun (WGS) entry which is preliminary data.</text>
</comment>
<gene>
    <name evidence="2" type="ORF">JWV37_05470</name>
</gene>
<evidence type="ECO:0000313" key="3">
    <source>
        <dbReference type="Proteomes" id="UP000703590"/>
    </source>
</evidence>
<dbReference type="EMBL" id="JAFHKK010000009">
    <property type="protein sequence ID" value="MBN2964220.1"/>
    <property type="molecule type" value="Genomic_DNA"/>
</dbReference>
<evidence type="ECO:0000256" key="1">
    <source>
        <dbReference type="SAM" id="MobiDB-lite"/>
    </source>
</evidence>
<feature type="region of interest" description="Disordered" evidence="1">
    <location>
        <begin position="50"/>
        <end position="72"/>
    </location>
</feature>
<name>A0ABS2WRJ7_9BACT</name>
<keyword evidence="3" id="KW-1185">Reference proteome</keyword>
<sequence length="72" mass="8438">MHTFQINVQDKLVDKVLKYLSSFPKNEIEILEKQTTQEDWSYLEKEIDKGLSSGMSGKSHEDIMSEIKRKYA</sequence>
<reference evidence="2" key="2">
    <citation type="submission" date="2021-02" db="EMBL/GenBank/DDBJ databases">
        <authorList>
            <person name="Merkel A.Y."/>
        </authorList>
    </citation>
    <scope>NUCLEOTIDE SEQUENCE</scope>
    <source>
        <strain evidence="2">T05b</strain>
    </source>
</reference>
<evidence type="ECO:0000313" key="2">
    <source>
        <dbReference type="EMBL" id="MBN2964220.1"/>
    </source>
</evidence>
<accession>A0ABS2WRJ7</accession>
<dbReference type="Proteomes" id="UP000703590">
    <property type="component" value="Unassembled WGS sequence"/>
</dbReference>